<evidence type="ECO:0000313" key="14">
    <source>
        <dbReference type="EMBL" id="WXB01168.1"/>
    </source>
</evidence>
<feature type="region of interest" description="Disordered" evidence="11">
    <location>
        <begin position="777"/>
        <end position="838"/>
    </location>
</feature>
<feature type="site" description="Interaction with DNA" evidence="10">
    <location>
        <position position="33"/>
    </location>
</feature>
<dbReference type="InterPro" id="IPR013497">
    <property type="entry name" value="Topo_IA_cen"/>
</dbReference>
<dbReference type="PANTHER" id="PTHR42785">
    <property type="entry name" value="DNA TOPOISOMERASE, TYPE IA, CORE"/>
    <property type="match status" value="1"/>
</dbReference>
<feature type="site" description="Interaction with DNA" evidence="10">
    <location>
        <position position="154"/>
    </location>
</feature>
<dbReference type="PANTHER" id="PTHR42785:SF1">
    <property type="entry name" value="DNA TOPOISOMERASE"/>
    <property type="match status" value="1"/>
</dbReference>
<evidence type="ECO:0000259" key="13">
    <source>
        <dbReference type="PROSITE" id="PS52039"/>
    </source>
</evidence>
<gene>
    <name evidence="10 14" type="primary">topA</name>
    <name evidence="14" type="ORF">LVJ94_30145</name>
</gene>
<dbReference type="NCBIfam" id="TIGR01051">
    <property type="entry name" value="topA_bact"/>
    <property type="match status" value="1"/>
</dbReference>
<dbReference type="InterPro" id="IPR028612">
    <property type="entry name" value="Topoisom_1_IA"/>
</dbReference>
<keyword evidence="6" id="KW-0460">Magnesium</keyword>
<evidence type="ECO:0000256" key="3">
    <source>
        <dbReference type="ARBA" id="ARBA00022723"/>
    </source>
</evidence>
<dbReference type="PROSITE" id="PS52039">
    <property type="entry name" value="TOPO_IA_2"/>
    <property type="match status" value="1"/>
</dbReference>
<dbReference type="GO" id="GO:0003917">
    <property type="term" value="F:DNA topoisomerase type I (single strand cut, ATP-independent) activity"/>
    <property type="evidence" value="ECO:0007669"/>
    <property type="project" value="UniProtKB-EC"/>
</dbReference>
<feature type="domain" description="Topo IA-type catalytic" evidence="13">
    <location>
        <begin position="128"/>
        <end position="592"/>
    </location>
</feature>
<dbReference type="SUPFAM" id="SSF57783">
    <property type="entry name" value="Zinc beta-ribbon"/>
    <property type="match status" value="2"/>
</dbReference>
<dbReference type="Proteomes" id="UP001374803">
    <property type="component" value="Chromosome"/>
</dbReference>
<dbReference type="EC" id="5.6.2.1" evidence="10"/>
<feature type="domain" description="Toprim" evidence="12">
    <location>
        <begin position="3"/>
        <end position="112"/>
    </location>
</feature>
<keyword evidence="7 10" id="KW-0799">Topoisomerase</keyword>
<keyword evidence="8 10" id="KW-0238">DNA-binding</keyword>
<evidence type="ECO:0000256" key="7">
    <source>
        <dbReference type="ARBA" id="ARBA00023029"/>
    </source>
</evidence>
<dbReference type="SMART" id="SM00437">
    <property type="entry name" value="TOP1Ac"/>
    <property type="match status" value="1"/>
</dbReference>
<evidence type="ECO:0000256" key="5">
    <source>
        <dbReference type="ARBA" id="ARBA00022833"/>
    </source>
</evidence>
<dbReference type="PROSITE" id="PS50880">
    <property type="entry name" value="TOPRIM"/>
    <property type="match status" value="1"/>
</dbReference>
<keyword evidence="9 10" id="KW-0413">Isomerase</keyword>
<dbReference type="RefSeq" id="WP_394830778.1">
    <property type="nucleotide sequence ID" value="NZ_CP089929.1"/>
</dbReference>
<dbReference type="InterPro" id="IPR000380">
    <property type="entry name" value="Topo_IA"/>
</dbReference>
<comment type="catalytic activity">
    <reaction evidence="1 10">
        <text>ATP-independent breakage of single-stranded DNA, followed by passage and rejoining.</text>
        <dbReference type="EC" id="5.6.2.1"/>
    </reaction>
</comment>
<dbReference type="Pfam" id="PF01131">
    <property type="entry name" value="Topoisom_bac"/>
    <property type="match status" value="1"/>
</dbReference>
<dbReference type="InterPro" id="IPR005733">
    <property type="entry name" value="TopoI_bac-type"/>
</dbReference>
<dbReference type="SMART" id="SM00493">
    <property type="entry name" value="TOPRIM"/>
    <property type="match status" value="1"/>
</dbReference>
<sequence length="838" mass="91683">MAKTLVVVESPAKAKTIKKYLGAHYEVVASKGHVKDLPKKLGINIENGFEETYEVIAGKEKVLAELKTAAKNVEEVLLATDPDREGEAIAWHLAEELGGSKKVTKRVEFHEITKAGVQRGVDSPRELNKQLYDAQRARRVLDRIVGYDVSALVWSKLAFGLSAGRVQSVALRLIVDREREIEAFVPVEYWNTSVGLSKAAGAKTPFISRLTTRDGKKFAVENAENADVVRGHLKSAAYTIAKITRSERKRKAPAPYTTSKLQQDAVNRLGFGAKRTMQVAQGLYEGVDLGKDGGPVGLITYMRTDSTRLSPEAVGACRDRIEQVYGKEYLPANPPVFKSKKGAQDAHEAIRPTSLELSPETVRKHLKEEQFKLYKLIWDRFVACQMKEAVYDQTGVDIEAAVSGGPTYGLRASGRVLKFPGWLAAVGEGGGKGELAGEEEADEAAKAAALKPDAEAASDDEASLPELSEGEKLKIVDPPGVLTEQKFTQPPPRYNEGSLVRELEDRGIGRPSTYAEIISKVQARDYVEKLDNRFRPTTLGMYVVDGLVRSELDFMDPAFTSSMEEQLDEVEAGNEDRVVLLSRFYKRFRKQLDEGKKQKRWNPEPEPTGEICDVCNEGEMMKRWSKNGWFLGCANYPKCKNTRDLGPDGKGTQVRETDVICDKCTKPMVIRSGRYGEFLSCTGYPGCKNAKPVPLGVPCPKCGGDLIEVRPKKKGGKTFYGCSNYNHETLKCDFKLWQKPIQSPCPDCGAAFLVMGGTKAKPMIACANKECGYKRSPDAPEPEVANSVTTDANGSTVSSEPPGGNAEEEVASKTRPSGPAGKLPSADGIAVARAVSQS</sequence>
<dbReference type="CDD" id="cd03363">
    <property type="entry name" value="TOPRIM_TopoIA_TopoI"/>
    <property type="match status" value="1"/>
</dbReference>
<dbReference type="Gene3D" id="3.40.50.140">
    <property type="match status" value="1"/>
</dbReference>
<dbReference type="HAMAP" id="MF_00952">
    <property type="entry name" value="Topoisom_1_prok"/>
    <property type="match status" value="1"/>
</dbReference>
<evidence type="ECO:0000256" key="1">
    <source>
        <dbReference type="ARBA" id="ARBA00000213"/>
    </source>
</evidence>
<feature type="site" description="Interaction with DNA" evidence="10">
    <location>
        <position position="139"/>
    </location>
</feature>
<keyword evidence="5" id="KW-0862">Zinc</keyword>
<dbReference type="CDD" id="cd00186">
    <property type="entry name" value="TOP1Ac"/>
    <property type="match status" value="1"/>
</dbReference>
<evidence type="ECO:0000256" key="11">
    <source>
        <dbReference type="SAM" id="MobiDB-lite"/>
    </source>
</evidence>
<dbReference type="Gene3D" id="1.10.290.10">
    <property type="entry name" value="Topoisomerase I, domain 4"/>
    <property type="match status" value="1"/>
</dbReference>
<dbReference type="Gene3D" id="3.30.65.10">
    <property type="entry name" value="Bacterial Topoisomerase I, domain 1"/>
    <property type="match status" value="2"/>
</dbReference>
<dbReference type="Gene3D" id="2.70.20.10">
    <property type="entry name" value="Topoisomerase I, domain 3"/>
    <property type="match status" value="1"/>
</dbReference>
<dbReference type="Pfam" id="PF01751">
    <property type="entry name" value="Toprim"/>
    <property type="match status" value="1"/>
</dbReference>
<dbReference type="Pfam" id="PF01396">
    <property type="entry name" value="Zn_ribbon_Top1"/>
    <property type="match status" value="3"/>
</dbReference>
<proteinExistence type="inferred from homology"/>
<comment type="subunit">
    <text evidence="10">Monomer.</text>
</comment>
<dbReference type="InterPro" id="IPR013825">
    <property type="entry name" value="Topo_IA_cen_sub2"/>
</dbReference>
<evidence type="ECO:0000256" key="9">
    <source>
        <dbReference type="ARBA" id="ARBA00023235"/>
    </source>
</evidence>
<comment type="similarity">
    <text evidence="2 10">Belongs to the type IA topoisomerase family.</text>
</comment>
<comment type="function">
    <text evidence="10">Releases the supercoiling and torsional tension of DNA, which is introduced during the DNA replication and transcription, by transiently cleaving and rejoining one strand of the DNA duplex. Introduces a single-strand break via transesterification at a target site in duplex DNA. The scissile phosphodiester is attacked by the catalytic tyrosine of the enzyme, resulting in the formation of a DNA-(5'-phosphotyrosyl)-enzyme intermediate and the expulsion of a 3'-OH DNA strand. The free DNA strand then undergoes passage around the unbroken strand, thus removing DNA supercoils. Finally, in the religation step, the DNA 3'-OH attacks the covalent intermediate to expel the active-site tyrosine and restore the DNA phosphodiester backbone.</text>
</comment>
<dbReference type="PRINTS" id="PR00417">
    <property type="entry name" value="PRTPISMRASEI"/>
</dbReference>
<evidence type="ECO:0000256" key="2">
    <source>
        <dbReference type="ARBA" id="ARBA00009446"/>
    </source>
</evidence>
<keyword evidence="4" id="KW-0863">Zinc-finger</keyword>
<dbReference type="InterPro" id="IPR034149">
    <property type="entry name" value="TOPRIM_TopoI"/>
</dbReference>
<dbReference type="InterPro" id="IPR003602">
    <property type="entry name" value="Topo_IA_DNA-bd_dom"/>
</dbReference>
<evidence type="ECO:0000256" key="8">
    <source>
        <dbReference type="ARBA" id="ARBA00023125"/>
    </source>
</evidence>
<protein>
    <recommendedName>
        <fullName evidence="10">DNA topoisomerase 1</fullName>
        <ecNumber evidence="10">5.6.2.1</ecNumber>
    </recommendedName>
    <alternativeName>
        <fullName evidence="10">DNA topoisomerase I</fullName>
    </alternativeName>
</protein>
<dbReference type="SMART" id="SM00436">
    <property type="entry name" value="TOP1Bc"/>
    <property type="match status" value="1"/>
</dbReference>
<dbReference type="InterPro" id="IPR013498">
    <property type="entry name" value="Topo_IA_Znf"/>
</dbReference>
<keyword evidence="15" id="KW-1185">Reference proteome</keyword>
<reference evidence="14" key="1">
    <citation type="submission" date="2021-12" db="EMBL/GenBank/DDBJ databases">
        <title>Discovery of the Pendulisporaceae a myxobacterial family with distinct sporulation behavior and unique specialized metabolism.</title>
        <authorList>
            <person name="Garcia R."/>
            <person name="Popoff A."/>
            <person name="Bader C.D."/>
            <person name="Loehr J."/>
            <person name="Walesch S."/>
            <person name="Walt C."/>
            <person name="Boldt J."/>
            <person name="Bunk B."/>
            <person name="Haeckl F.J.F.P.J."/>
            <person name="Gunesch A.P."/>
            <person name="Birkelbach J."/>
            <person name="Nuebel U."/>
            <person name="Pietschmann T."/>
            <person name="Bach T."/>
            <person name="Mueller R."/>
        </authorList>
    </citation>
    <scope>NUCLEOTIDE SEQUENCE</scope>
    <source>
        <strain evidence="14">MSr11367</strain>
    </source>
</reference>
<dbReference type="Gene3D" id="1.10.460.10">
    <property type="entry name" value="Topoisomerase I, domain 2"/>
    <property type="match status" value="1"/>
</dbReference>
<dbReference type="InterPro" id="IPR013826">
    <property type="entry name" value="Topo_IA_cen_sub3"/>
</dbReference>
<feature type="active site" description="O-(5'-phospho-DNA)-tyrosine intermediate" evidence="10">
    <location>
        <position position="301"/>
    </location>
</feature>
<dbReference type="InterPro" id="IPR013824">
    <property type="entry name" value="Topo_IA_cen_sub1"/>
</dbReference>
<dbReference type="EMBL" id="CP089983">
    <property type="protein sequence ID" value="WXB01168.1"/>
    <property type="molecule type" value="Genomic_DNA"/>
</dbReference>
<feature type="site" description="Interaction with DNA" evidence="10">
    <location>
        <position position="303"/>
    </location>
</feature>
<dbReference type="InterPro" id="IPR003601">
    <property type="entry name" value="Topo_IA_2"/>
</dbReference>
<feature type="region of interest" description="Interaction with DNA" evidence="10">
    <location>
        <begin position="162"/>
        <end position="167"/>
    </location>
</feature>
<feature type="site" description="Interaction with DNA" evidence="10">
    <location>
        <position position="147"/>
    </location>
</feature>
<organism evidence="14 15">
    <name type="scientific">Pendulispora rubella</name>
    <dbReference type="NCBI Taxonomy" id="2741070"/>
    <lineage>
        <taxon>Bacteria</taxon>
        <taxon>Pseudomonadati</taxon>
        <taxon>Myxococcota</taxon>
        <taxon>Myxococcia</taxon>
        <taxon>Myxococcales</taxon>
        <taxon>Sorangiineae</taxon>
        <taxon>Pendulisporaceae</taxon>
        <taxon>Pendulispora</taxon>
    </lineage>
</organism>
<name>A0ABZ2KTW0_9BACT</name>
<evidence type="ECO:0000256" key="10">
    <source>
        <dbReference type="HAMAP-Rule" id="MF_00952"/>
    </source>
</evidence>
<keyword evidence="3" id="KW-0479">Metal-binding</keyword>
<evidence type="ECO:0000259" key="12">
    <source>
        <dbReference type="PROSITE" id="PS50880"/>
    </source>
</evidence>
<feature type="site" description="Interaction with DNA" evidence="10">
    <location>
        <position position="142"/>
    </location>
</feature>
<evidence type="ECO:0000256" key="6">
    <source>
        <dbReference type="ARBA" id="ARBA00022842"/>
    </source>
</evidence>
<evidence type="ECO:0000313" key="15">
    <source>
        <dbReference type="Proteomes" id="UP001374803"/>
    </source>
</evidence>
<feature type="site" description="Interaction with DNA" evidence="10">
    <location>
        <position position="524"/>
    </location>
</feature>
<accession>A0ABZ2KTW0</accession>
<evidence type="ECO:0000256" key="4">
    <source>
        <dbReference type="ARBA" id="ARBA00022771"/>
    </source>
</evidence>
<dbReference type="InterPro" id="IPR023405">
    <property type="entry name" value="Topo_IA_core_domain"/>
</dbReference>
<feature type="region of interest" description="Disordered" evidence="11">
    <location>
        <begin position="451"/>
        <end position="470"/>
    </location>
</feature>
<dbReference type="SUPFAM" id="SSF56712">
    <property type="entry name" value="Prokaryotic type I DNA topoisomerase"/>
    <property type="match status" value="1"/>
</dbReference>
<dbReference type="InterPro" id="IPR006171">
    <property type="entry name" value="TOPRIM_dom"/>
</dbReference>
<feature type="compositionally biased region" description="Polar residues" evidence="11">
    <location>
        <begin position="786"/>
        <end position="799"/>
    </location>
</feature>
<feature type="site" description="Interaction with DNA" evidence="10">
    <location>
        <position position="138"/>
    </location>
</feature>